<proteinExistence type="predicted"/>
<dbReference type="PANTHER" id="PTHR47894">
    <property type="entry name" value="HTH-TYPE TRANSCRIPTIONAL REGULATOR GADX"/>
    <property type="match status" value="1"/>
</dbReference>
<dbReference type="SMART" id="SM00342">
    <property type="entry name" value="HTH_ARAC"/>
    <property type="match status" value="1"/>
</dbReference>
<evidence type="ECO:0000313" key="5">
    <source>
        <dbReference type="EMBL" id="TCJ93827.1"/>
    </source>
</evidence>
<dbReference type="STRING" id="1210063.GCA_001612665_05372"/>
<dbReference type="GO" id="GO:0003700">
    <property type="term" value="F:DNA-binding transcription factor activity"/>
    <property type="evidence" value="ECO:0007669"/>
    <property type="project" value="InterPro"/>
</dbReference>
<evidence type="ECO:0000256" key="2">
    <source>
        <dbReference type="ARBA" id="ARBA00023125"/>
    </source>
</evidence>
<keyword evidence="2 5" id="KW-0238">DNA-binding</keyword>
<dbReference type="SUPFAM" id="SSF46689">
    <property type="entry name" value="Homeodomain-like"/>
    <property type="match status" value="1"/>
</dbReference>
<dbReference type="Pfam" id="PF12625">
    <property type="entry name" value="Arabinose_bd"/>
    <property type="match status" value="1"/>
</dbReference>
<dbReference type="AlphaFoldDB" id="A0A4R1FG96"/>
<dbReference type="RefSeq" id="WP_067457060.1">
    <property type="nucleotide sequence ID" value="NZ_SMFR01000005.1"/>
</dbReference>
<accession>A0A4R1FG96</accession>
<evidence type="ECO:0000313" key="6">
    <source>
        <dbReference type="Proteomes" id="UP000294856"/>
    </source>
</evidence>
<dbReference type="InterPro" id="IPR018060">
    <property type="entry name" value="HTH_AraC"/>
</dbReference>
<sequence length="336" mass="37261">MKPLSRYASLNDYVELARSLGLEPARLIRDCGLDPAGFGTQDRWIPAEAVAELLERSAAESGRDDFGVRLAQLRRFSNLGPLSLVIREEPDVRSALRLLSRHEHMYNEALHTEVIEANGMATIRVNVDVGRAVPVRQAVELTTGVLHGLLRGFAGPTWRPMQVCFSRPAPREAATYLKMFGPQVEFDQDFDGILTYSSDLDAENAMADPLLHAYARQLLGAMTPAREATVADRVRQLVELLLPTGRCTVEQVARSLGVDRRTVHRKLAEDGTTFTAMVDDIRGALAERMVANRRHSLTEVGDLLGFSSVSNFSRWFSARYGVSPRQWRATSTPTSA</sequence>
<feature type="domain" description="HTH araC/xylS-type" evidence="4">
    <location>
        <begin position="232"/>
        <end position="330"/>
    </location>
</feature>
<keyword evidence="3" id="KW-0804">Transcription</keyword>
<dbReference type="PROSITE" id="PS01124">
    <property type="entry name" value="HTH_ARAC_FAMILY_2"/>
    <property type="match status" value="1"/>
</dbReference>
<dbReference type="InterPro" id="IPR032687">
    <property type="entry name" value="AraC-type_N"/>
</dbReference>
<name>A0A4R1FG96_9NOCA</name>
<evidence type="ECO:0000256" key="3">
    <source>
        <dbReference type="ARBA" id="ARBA00023163"/>
    </source>
</evidence>
<dbReference type="Gene3D" id="1.10.10.60">
    <property type="entry name" value="Homeodomain-like"/>
    <property type="match status" value="1"/>
</dbReference>
<dbReference type="GO" id="GO:0000976">
    <property type="term" value="F:transcription cis-regulatory region binding"/>
    <property type="evidence" value="ECO:0007669"/>
    <property type="project" value="TreeGrafter"/>
</dbReference>
<keyword evidence="1" id="KW-0805">Transcription regulation</keyword>
<evidence type="ECO:0000259" key="4">
    <source>
        <dbReference type="PROSITE" id="PS01124"/>
    </source>
</evidence>
<keyword evidence="6" id="KW-1185">Reference proteome</keyword>
<comment type="caution">
    <text evidence="5">The sequence shown here is derived from an EMBL/GenBank/DDBJ whole genome shotgun (WGS) entry which is preliminary data.</text>
</comment>
<gene>
    <name evidence="5" type="ORF">DFR71_5685</name>
</gene>
<dbReference type="Proteomes" id="UP000294856">
    <property type="component" value="Unassembled WGS sequence"/>
</dbReference>
<dbReference type="InterPro" id="IPR009057">
    <property type="entry name" value="Homeodomain-like_sf"/>
</dbReference>
<organism evidence="5 6">
    <name type="scientific">Nocardia alba</name>
    <dbReference type="NCBI Taxonomy" id="225051"/>
    <lineage>
        <taxon>Bacteria</taxon>
        <taxon>Bacillati</taxon>
        <taxon>Actinomycetota</taxon>
        <taxon>Actinomycetes</taxon>
        <taxon>Mycobacteriales</taxon>
        <taxon>Nocardiaceae</taxon>
        <taxon>Nocardia</taxon>
    </lineage>
</organism>
<dbReference type="GO" id="GO:0005829">
    <property type="term" value="C:cytosol"/>
    <property type="evidence" value="ECO:0007669"/>
    <property type="project" value="TreeGrafter"/>
</dbReference>
<reference evidence="5 6" key="1">
    <citation type="submission" date="2019-03" db="EMBL/GenBank/DDBJ databases">
        <title>Genomic Encyclopedia of Type Strains, Phase IV (KMG-IV): sequencing the most valuable type-strain genomes for metagenomic binning, comparative biology and taxonomic classification.</title>
        <authorList>
            <person name="Goeker M."/>
        </authorList>
    </citation>
    <scope>NUCLEOTIDE SEQUENCE [LARGE SCALE GENOMIC DNA]</scope>
    <source>
        <strain evidence="5 6">DSM 44684</strain>
    </source>
</reference>
<protein>
    <submittedName>
        <fullName evidence="5">AraC-like DNA-binding protein</fullName>
    </submittedName>
</protein>
<dbReference type="PANTHER" id="PTHR47894:SF4">
    <property type="entry name" value="HTH-TYPE TRANSCRIPTIONAL REGULATOR GADX"/>
    <property type="match status" value="1"/>
</dbReference>
<evidence type="ECO:0000256" key="1">
    <source>
        <dbReference type="ARBA" id="ARBA00023015"/>
    </source>
</evidence>
<dbReference type="EMBL" id="SMFR01000005">
    <property type="protein sequence ID" value="TCJ93827.1"/>
    <property type="molecule type" value="Genomic_DNA"/>
</dbReference>
<dbReference type="OrthoDB" id="5241536at2"/>
<dbReference type="Pfam" id="PF12833">
    <property type="entry name" value="HTH_18"/>
    <property type="match status" value="1"/>
</dbReference>